<keyword evidence="3" id="KW-1185">Reference proteome</keyword>
<evidence type="ECO:0000313" key="2">
    <source>
        <dbReference type="EMBL" id="EJK48325.1"/>
    </source>
</evidence>
<accession>K0R698</accession>
<feature type="region of interest" description="Disordered" evidence="1">
    <location>
        <begin position="1"/>
        <end position="25"/>
    </location>
</feature>
<reference evidence="2 3" key="1">
    <citation type="journal article" date="2012" name="Genome Biol.">
        <title>Genome and low-iron response of an oceanic diatom adapted to chronic iron limitation.</title>
        <authorList>
            <person name="Lommer M."/>
            <person name="Specht M."/>
            <person name="Roy A.S."/>
            <person name="Kraemer L."/>
            <person name="Andreson R."/>
            <person name="Gutowska M.A."/>
            <person name="Wolf J."/>
            <person name="Bergner S.V."/>
            <person name="Schilhabel M.B."/>
            <person name="Klostermeier U.C."/>
            <person name="Beiko R.G."/>
            <person name="Rosenstiel P."/>
            <person name="Hippler M."/>
            <person name="Laroche J."/>
        </authorList>
    </citation>
    <scope>NUCLEOTIDE SEQUENCE [LARGE SCALE GENOMIC DNA]</scope>
    <source>
        <strain evidence="2 3">CCMP1005</strain>
    </source>
</reference>
<feature type="compositionally biased region" description="Basic and acidic residues" evidence="1">
    <location>
        <begin position="1"/>
        <end position="17"/>
    </location>
</feature>
<feature type="region of interest" description="Disordered" evidence="1">
    <location>
        <begin position="90"/>
        <end position="110"/>
    </location>
</feature>
<organism evidence="2 3">
    <name type="scientific">Thalassiosira oceanica</name>
    <name type="common">Marine diatom</name>
    <dbReference type="NCBI Taxonomy" id="159749"/>
    <lineage>
        <taxon>Eukaryota</taxon>
        <taxon>Sar</taxon>
        <taxon>Stramenopiles</taxon>
        <taxon>Ochrophyta</taxon>
        <taxon>Bacillariophyta</taxon>
        <taxon>Coscinodiscophyceae</taxon>
        <taxon>Thalassiosirophycidae</taxon>
        <taxon>Thalassiosirales</taxon>
        <taxon>Thalassiosiraceae</taxon>
        <taxon>Thalassiosira</taxon>
    </lineage>
</organism>
<dbReference type="Proteomes" id="UP000266841">
    <property type="component" value="Unassembled WGS sequence"/>
</dbReference>
<sequence length="110" mass="11776">EQNRREGADSKPKHGADRASVGTPGDVLANVSRELLALAVRNGGLGIRNPIGGVTLTLVDSIVRGGKLDMLAHELQMKETRKKAERYVRAMDEASPSSLSARAKEALSEK</sequence>
<proteinExistence type="predicted"/>
<comment type="caution">
    <text evidence="2">The sequence shown here is derived from an EMBL/GenBank/DDBJ whole genome shotgun (WGS) entry which is preliminary data.</text>
</comment>
<dbReference type="EMBL" id="AGNL01045985">
    <property type="protein sequence ID" value="EJK48325.1"/>
    <property type="molecule type" value="Genomic_DNA"/>
</dbReference>
<evidence type="ECO:0000256" key="1">
    <source>
        <dbReference type="SAM" id="MobiDB-lite"/>
    </source>
</evidence>
<dbReference type="AlphaFoldDB" id="K0R698"/>
<gene>
    <name evidence="2" type="ORF">THAOC_32890</name>
</gene>
<feature type="non-terminal residue" evidence="2">
    <location>
        <position position="1"/>
    </location>
</feature>
<protein>
    <submittedName>
        <fullName evidence="2">Uncharacterized protein</fullName>
    </submittedName>
</protein>
<evidence type="ECO:0000313" key="3">
    <source>
        <dbReference type="Proteomes" id="UP000266841"/>
    </source>
</evidence>
<name>K0R698_THAOC</name>